<feature type="compositionally biased region" description="Polar residues" evidence="2">
    <location>
        <begin position="236"/>
        <end position="254"/>
    </location>
</feature>
<dbReference type="EMBL" id="CP134494">
    <property type="protein sequence ID" value="WNF23739.1"/>
    <property type="molecule type" value="Genomic_DNA"/>
</dbReference>
<evidence type="ECO:0000313" key="3">
    <source>
        <dbReference type="EMBL" id="WNF23739.1"/>
    </source>
</evidence>
<feature type="compositionally biased region" description="Low complexity" evidence="2">
    <location>
        <begin position="209"/>
        <end position="228"/>
    </location>
</feature>
<evidence type="ECO:0000313" key="4">
    <source>
        <dbReference type="Proteomes" id="UP001303324"/>
    </source>
</evidence>
<keyword evidence="4" id="KW-1185">Reference proteome</keyword>
<keyword evidence="1" id="KW-0175">Coiled coil</keyword>
<organism evidence="3 4">
    <name type="scientific">Mesobacillus jeotgali</name>
    <dbReference type="NCBI Taxonomy" id="129985"/>
    <lineage>
        <taxon>Bacteria</taxon>
        <taxon>Bacillati</taxon>
        <taxon>Bacillota</taxon>
        <taxon>Bacilli</taxon>
        <taxon>Bacillales</taxon>
        <taxon>Bacillaceae</taxon>
        <taxon>Mesobacillus</taxon>
    </lineage>
</organism>
<feature type="coiled-coil region" evidence="1">
    <location>
        <begin position="141"/>
        <end position="186"/>
    </location>
</feature>
<protein>
    <submittedName>
        <fullName evidence="3">YtxH domain-containing protein</fullName>
    </submittedName>
</protein>
<name>A0ABY9VII7_9BACI</name>
<gene>
    <name evidence="3" type="ORF">RH061_04290</name>
</gene>
<accession>A0ABY9VII7</accession>
<dbReference type="RefSeq" id="WP_311074203.1">
    <property type="nucleotide sequence ID" value="NZ_CP134494.1"/>
</dbReference>
<sequence>MSDNILSNNQTGNTSNYNMNNNMYSSSTENATYDTTTGTTTYASTNSGDSYSNNSSMGGYSSSYAVDNSNSTGSSNSKLMKGVLIGAAIGGALTLLDSNTRTKVKDKAVNAKDTSMNVFSEVKNNPTDVKEQMMSSFKEASSILKEAISDAQNLYQRLNDDVFSKMNEAKSNSSDAMQTVMNAKDELKEVGSKVKEAGSTAMDNPVVNSATESNSSYSGSNGSADAYATGMESKPSDTTGLGNTSNAFTVSPENQKNDNNR</sequence>
<feature type="region of interest" description="Disordered" evidence="2">
    <location>
        <begin position="1"/>
        <end position="23"/>
    </location>
</feature>
<evidence type="ECO:0000256" key="1">
    <source>
        <dbReference type="SAM" id="Coils"/>
    </source>
</evidence>
<evidence type="ECO:0000256" key="2">
    <source>
        <dbReference type="SAM" id="MobiDB-lite"/>
    </source>
</evidence>
<reference evidence="3 4" key="1">
    <citation type="submission" date="2023-09" db="EMBL/GenBank/DDBJ databases">
        <title>Microbial mechanism of fulvic acid promoting antimony reduction mineralization in rice fields.</title>
        <authorList>
            <person name="Chen G."/>
            <person name="Lan J."/>
        </authorList>
    </citation>
    <scope>NUCLEOTIDE SEQUENCE [LARGE SCALE GENOMIC DNA]</scope>
    <source>
        <strain evidence="3 4">PS1</strain>
    </source>
</reference>
<feature type="compositionally biased region" description="Low complexity" evidence="2">
    <location>
        <begin position="7"/>
        <end position="23"/>
    </location>
</feature>
<feature type="region of interest" description="Disordered" evidence="2">
    <location>
        <begin position="189"/>
        <end position="261"/>
    </location>
</feature>
<proteinExistence type="predicted"/>
<dbReference type="Proteomes" id="UP001303324">
    <property type="component" value="Chromosome"/>
</dbReference>